<evidence type="ECO:0000313" key="1">
    <source>
        <dbReference type="EMBL" id="SCM76579.1"/>
    </source>
</evidence>
<sequence length="170" mass="18518">MTPEAADAAVRSYAQELNRLNREHRSSTAIAEGMYHPSMKEKMTGLETRKQELTALLADAPKDMPDMLPNAAVVYAKKIACLIDALNQPEERQEAAATMRTLIEKIVLMPGPNRGEIDAMLYGELGTILNWIERQDISKGGKKTKPAAFATGLSVSMVAGAGFEPAAFRL</sequence>
<dbReference type="AlphaFoldDB" id="A0A212LGR1"/>
<organism evidence="1">
    <name type="scientific">uncultured Pleomorphomonas sp</name>
    <dbReference type="NCBI Taxonomy" id="442121"/>
    <lineage>
        <taxon>Bacteria</taxon>
        <taxon>Pseudomonadati</taxon>
        <taxon>Pseudomonadota</taxon>
        <taxon>Alphaproteobacteria</taxon>
        <taxon>Hyphomicrobiales</taxon>
        <taxon>Pleomorphomonadaceae</taxon>
        <taxon>Pleomorphomonas</taxon>
        <taxon>environmental samples</taxon>
    </lineage>
</organism>
<accession>A0A212LGR1</accession>
<proteinExistence type="predicted"/>
<gene>
    <name evidence="1" type="ORF">KL86PLE_40384</name>
</gene>
<reference evidence="1" key="1">
    <citation type="submission" date="2016-08" db="EMBL/GenBank/DDBJ databases">
        <authorList>
            <person name="Seilhamer J.J."/>
        </authorList>
    </citation>
    <scope>NUCLEOTIDE SEQUENCE</scope>
    <source>
        <strain evidence="1">86</strain>
    </source>
</reference>
<dbReference type="EMBL" id="FMJD01000008">
    <property type="protein sequence ID" value="SCM76579.1"/>
    <property type="molecule type" value="Genomic_DNA"/>
</dbReference>
<protein>
    <submittedName>
        <fullName evidence="1">Resolvase domain</fullName>
    </submittedName>
</protein>
<name>A0A212LGR1_9HYPH</name>